<organism evidence="2 3">
    <name type="scientific">Silvanigrella aquatica</name>
    <dbReference type="NCBI Taxonomy" id="1915309"/>
    <lineage>
        <taxon>Bacteria</taxon>
        <taxon>Pseudomonadati</taxon>
        <taxon>Bdellovibrionota</taxon>
        <taxon>Oligoflexia</taxon>
        <taxon>Silvanigrellales</taxon>
        <taxon>Silvanigrellaceae</taxon>
        <taxon>Silvanigrella</taxon>
    </lineage>
</organism>
<dbReference type="EMBL" id="CP017834">
    <property type="protein sequence ID" value="APJ03491.1"/>
    <property type="molecule type" value="Genomic_DNA"/>
</dbReference>
<keyword evidence="1" id="KW-1133">Transmembrane helix</keyword>
<evidence type="ECO:0000313" key="2">
    <source>
        <dbReference type="EMBL" id="APJ03491.1"/>
    </source>
</evidence>
<protein>
    <recommendedName>
        <fullName evidence="4">DUF4328 domain-containing protein</fullName>
    </recommendedName>
</protein>
<evidence type="ECO:0000256" key="1">
    <source>
        <dbReference type="SAM" id="Phobius"/>
    </source>
</evidence>
<dbReference type="Proteomes" id="UP000184731">
    <property type="component" value="Chromosome"/>
</dbReference>
<feature type="transmembrane region" description="Helical" evidence="1">
    <location>
        <begin position="24"/>
        <end position="45"/>
    </location>
</feature>
<gene>
    <name evidence="2" type="ORF">AXG55_06050</name>
</gene>
<sequence length="184" mass="21789">MDDSYSKFINNYALNFFSSDNIKMLIIISLTIILMIFICEVLYILTYRRAFKAMKSEYAIKRTWIIWLTLIPYFGFFWVIYLTYQVKKGTTLTLKDCNSKIKSNGGFYWLLISYFCLLFYYIVLFTSSIQNMSIMKIIIMGIFSLLGGVFLIMHWIELFQVKTFLNIAKENAPKIQETEFSKLN</sequence>
<accession>A0A1L4CZW7</accession>
<evidence type="ECO:0000313" key="3">
    <source>
        <dbReference type="Proteomes" id="UP000184731"/>
    </source>
</evidence>
<dbReference type="AlphaFoldDB" id="A0A1L4CZW7"/>
<dbReference type="KEGG" id="saqi:AXG55_06050"/>
<feature type="transmembrane region" description="Helical" evidence="1">
    <location>
        <begin position="65"/>
        <end position="86"/>
    </location>
</feature>
<name>A0A1L4CZW7_9BACT</name>
<keyword evidence="1" id="KW-0812">Transmembrane</keyword>
<feature type="transmembrane region" description="Helical" evidence="1">
    <location>
        <begin position="106"/>
        <end position="125"/>
    </location>
</feature>
<keyword evidence="3" id="KW-1185">Reference proteome</keyword>
<evidence type="ECO:0008006" key="4">
    <source>
        <dbReference type="Google" id="ProtNLM"/>
    </source>
</evidence>
<reference evidence="2 3" key="1">
    <citation type="submission" date="2016-10" db="EMBL/GenBank/DDBJ databases">
        <title>Silvanigrella aquatica sp. nov., isolated from a freshwater lake located in the Black Forest, Germany, description of Silvanigrellaceae fam. nov., Silvanigrellales ord. nov., reclassification of the order Bdellovibrionales in the class Oligoflexia, reclassification of the families Bacteriovoracaceae and Halobacteriovoraceae in the new order Bacteriovoracales ord. nov., and reclassification of the family Pseudobacteriovoracaceae in the order Oligoflexiales.</title>
        <authorList>
            <person name="Hahn M.W."/>
            <person name="Schmidt J."/>
            <person name="Koll U."/>
            <person name="Rohde M."/>
            <person name="Verbag S."/>
            <person name="Pitt A."/>
            <person name="Nakai R."/>
            <person name="Naganuma T."/>
            <person name="Lang E."/>
        </authorList>
    </citation>
    <scope>NUCLEOTIDE SEQUENCE [LARGE SCALE GENOMIC DNA]</scope>
    <source>
        <strain evidence="2 3">MWH-Nonnen-W8red</strain>
    </source>
</reference>
<proteinExistence type="predicted"/>
<feature type="transmembrane region" description="Helical" evidence="1">
    <location>
        <begin position="137"/>
        <end position="156"/>
    </location>
</feature>
<keyword evidence="1" id="KW-0472">Membrane</keyword>